<evidence type="ECO:0000313" key="1">
    <source>
        <dbReference type="EMBL" id="QCP33928.1"/>
    </source>
</evidence>
<organism evidence="1 2">
    <name type="scientific">Anaerostipes rhamnosivorans</name>
    <dbReference type="NCBI Taxonomy" id="1229621"/>
    <lineage>
        <taxon>Bacteria</taxon>
        <taxon>Bacillati</taxon>
        <taxon>Bacillota</taxon>
        <taxon>Clostridia</taxon>
        <taxon>Lachnospirales</taxon>
        <taxon>Lachnospiraceae</taxon>
        <taxon>Anaerostipes</taxon>
    </lineage>
</organism>
<dbReference type="KEGG" id="arf:AR1Y2_0474"/>
<dbReference type="Proteomes" id="UP000298653">
    <property type="component" value="Chromosome"/>
</dbReference>
<accession>A0A4P8I8U6</accession>
<gene>
    <name evidence="1" type="ORF">AR1Y2_0474</name>
</gene>
<dbReference type="AlphaFoldDB" id="A0A4P8I8U6"/>
<proteinExistence type="predicted"/>
<dbReference type="EMBL" id="CP040058">
    <property type="protein sequence ID" value="QCP33928.1"/>
    <property type="molecule type" value="Genomic_DNA"/>
</dbReference>
<sequence length="37" mass="4229">MTAIRIQTVPASPKWVIRVKKLSRNGVLMCVWMKSSI</sequence>
<reference evidence="1 2" key="1">
    <citation type="submission" date="2019-05" db="EMBL/GenBank/DDBJ databases">
        <title>Complete genome sequencing of Anaerostipes rhamnosivorans.</title>
        <authorList>
            <person name="Bui T.P.N."/>
            <person name="de Vos W.M."/>
        </authorList>
    </citation>
    <scope>NUCLEOTIDE SEQUENCE [LARGE SCALE GENOMIC DNA]</scope>
    <source>
        <strain evidence="1 2">1y2</strain>
    </source>
</reference>
<evidence type="ECO:0000313" key="2">
    <source>
        <dbReference type="Proteomes" id="UP000298653"/>
    </source>
</evidence>
<protein>
    <submittedName>
        <fullName evidence="1">Uncharacterized protein</fullName>
    </submittedName>
</protein>
<name>A0A4P8I8U6_9FIRM</name>
<keyword evidence="2" id="KW-1185">Reference proteome</keyword>